<dbReference type="InterPro" id="IPR002934">
    <property type="entry name" value="Polymerase_NTP_transf_dom"/>
</dbReference>
<comment type="caution">
    <text evidence="2">The sequence shown here is derived from an EMBL/GenBank/DDBJ whole genome shotgun (WGS) entry which is preliminary data.</text>
</comment>
<reference evidence="2 3" key="1">
    <citation type="submission" date="2024-03" db="EMBL/GenBank/DDBJ databases">
        <title>Human intestinal bacterial collection.</title>
        <authorList>
            <person name="Pauvert C."/>
            <person name="Hitch T.C.A."/>
            <person name="Clavel T."/>
        </authorList>
    </citation>
    <scope>NUCLEOTIDE SEQUENCE [LARGE SCALE GENOMIC DNA]</scope>
    <source>
        <strain evidence="2 3">CLA-SR-H024</strain>
    </source>
</reference>
<dbReference type="EMBL" id="JBBMFN010000095">
    <property type="protein sequence ID" value="MEQ2468351.1"/>
    <property type="molecule type" value="Genomic_DNA"/>
</dbReference>
<sequence>MEKIAPMEAARLFIDTYFPNCNAAVLAGSVVRGQATPTSDLDIVIFDEKIVSSYRESMMEFGWPIEIFVHNLASYKDFFLMDYNLAKPSMQRMVTEGIVLKDDGVLQVIKQEAEKMLVEGPKEWPEETIRTKRYFISDVLDDFIGSDNEQEVIFIASTLSFLLHEFVLRVNKQWIGTSKWMVRSLRQFDQKFADEFIEAFETFYRTREKENIIILTERVLKPYGGKLFTGFSLGKEKKHSN</sequence>
<dbReference type="Pfam" id="PF01909">
    <property type="entry name" value="NTP_transf_2"/>
    <property type="match status" value="1"/>
</dbReference>
<evidence type="ECO:0000313" key="2">
    <source>
        <dbReference type="EMBL" id="MEQ2468351.1"/>
    </source>
</evidence>
<dbReference type="InterPro" id="IPR043519">
    <property type="entry name" value="NT_sf"/>
</dbReference>
<keyword evidence="2" id="KW-0548">Nucleotidyltransferase</keyword>
<organism evidence="2 3">
    <name type="scientific">Niallia hominis</name>
    <dbReference type="NCBI Taxonomy" id="3133173"/>
    <lineage>
        <taxon>Bacteria</taxon>
        <taxon>Bacillati</taxon>
        <taxon>Bacillota</taxon>
        <taxon>Bacilli</taxon>
        <taxon>Bacillales</taxon>
        <taxon>Bacillaceae</taxon>
        <taxon>Niallia</taxon>
    </lineage>
</organism>
<evidence type="ECO:0000313" key="3">
    <source>
        <dbReference type="Proteomes" id="UP001465426"/>
    </source>
</evidence>
<name>A0ABV1F6K0_9BACI</name>
<protein>
    <submittedName>
        <fullName evidence="2">Nucleotidyltransferase domain-containing protein</fullName>
        <ecNumber evidence="2">2.7.7.-</ecNumber>
    </submittedName>
</protein>
<accession>A0ABV1F6K0</accession>
<dbReference type="CDD" id="cd05403">
    <property type="entry name" value="NT_KNTase_like"/>
    <property type="match status" value="1"/>
</dbReference>
<keyword evidence="3" id="KW-1185">Reference proteome</keyword>
<dbReference type="Gene3D" id="3.30.460.10">
    <property type="entry name" value="Beta Polymerase, domain 2"/>
    <property type="match status" value="1"/>
</dbReference>
<dbReference type="EC" id="2.7.7.-" evidence="2"/>
<proteinExistence type="predicted"/>
<evidence type="ECO:0000259" key="1">
    <source>
        <dbReference type="Pfam" id="PF01909"/>
    </source>
</evidence>
<dbReference type="RefSeq" id="WP_341193358.1">
    <property type="nucleotide sequence ID" value="NZ_JBBMFN010000095.1"/>
</dbReference>
<feature type="domain" description="Polymerase nucleotidyl transferase" evidence="1">
    <location>
        <begin position="24"/>
        <end position="46"/>
    </location>
</feature>
<dbReference type="SUPFAM" id="SSF81301">
    <property type="entry name" value="Nucleotidyltransferase"/>
    <property type="match status" value="1"/>
</dbReference>
<gene>
    <name evidence="2" type="ORF">WMO63_22080</name>
</gene>
<dbReference type="Proteomes" id="UP001465426">
    <property type="component" value="Unassembled WGS sequence"/>
</dbReference>
<dbReference type="GO" id="GO:0016779">
    <property type="term" value="F:nucleotidyltransferase activity"/>
    <property type="evidence" value="ECO:0007669"/>
    <property type="project" value="UniProtKB-KW"/>
</dbReference>
<keyword evidence="2" id="KW-0808">Transferase</keyword>